<comment type="function">
    <text evidence="1">Transcriptional repressor of xylose-utilizing enzymes.</text>
</comment>
<dbReference type="SUPFAM" id="SSF46785">
    <property type="entry name" value="Winged helix' DNA-binding domain"/>
    <property type="match status" value="1"/>
</dbReference>
<evidence type="ECO:0000313" key="4">
    <source>
        <dbReference type="EMBL" id="SEU16175.1"/>
    </source>
</evidence>
<dbReference type="GeneID" id="93280644"/>
<dbReference type="Pfam" id="PF00480">
    <property type="entry name" value="ROK"/>
    <property type="match status" value="1"/>
</dbReference>
<proteinExistence type="inferred from homology"/>
<evidence type="ECO:0000256" key="1">
    <source>
        <dbReference type="ARBA" id="ARBA00002486"/>
    </source>
</evidence>
<dbReference type="SUPFAM" id="SSF53067">
    <property type="entry name" value="Actin-like ATPase domain"/>
    <property type="match status" value="1"/>
</dbReference>
<comment type="similarity">
    <text evidence="2">Belongs to the ROK (NagC/XylR) family.</text>
</comment>
<dbReference type="STRING" id="460384.SAMN05216313_13916"/>
<dbReference type="Pfam" id="PF13412">
    <property type="entry name" value="HTH_24"/>
    <property type="match status" value="1"/>
</dbReference>
<keyword evidence="4" id="KW-0418">Kinase</keyword>
<protein>
    <submittedName>
        <fullName evidence="4">Sugar kinase of the NBD/HSP70 family, may contain an N-terminal HTH domain</fullName>
    </submittedName>
</protein>
<dbReference type="Gene3D" id="3.30.420.40">
    <property type="match status" value="2"/>
</dbReference>
<dbReference type="InterPro" id="IPR036390">
    <property type="entry name" value="WH_DNA-bd_sf"/>
</dbReference>
<evidence type="ECO:0000256" key="2">
    <source>
        <dbReference type="ARBA" id="ARBA00006479"/>
    </source>
</evidence>
<dbReference type="InterPro" id="IPR036388">
    <property type="entry name" value="WH-like_DNA-bd_sf"/>
</dbReference>
<dbReference type="AlphaFoldDB" id="A0A1I0JYP4"/>
<dbReference type="Gene3D" id="1.10.10.10">
    <property type="entry name" value="Winged helix-like DNA-binding domain superfamily/Winged helix DNA-binding domain"/>
    <property type="match status" value="1"/>
</dbReference>
<keyword evidence="3" id="KW-0119">Carbohydrate metabolism</keyword>
<accession>A0A1I0JYP4</accession>
<dbReference type="Proteomes" id="UP000198508">
    <property type="component" value="Unassembled WGS sequence"/>
</dbReference>
<dbReference type="PANTHER" id="PTHR18964">
    <property type="entry name" value="ROK (REPRESSOR, ORF, KINASE) FAMILY"/>
    <property type="match status" value="1"/>
</dbReference>
<dbReference type="EMBL" id="FOIM01000039">
    <property type="protein sequence ID" value="SEU16175.1"/>
    <property type="molecule type" value="Genomic_DNA"/>
</dbReference>
<dbReference type="RefSeq" id="WP_092370443.1">
    <property type="nucleotide sequence ID" value="NZ_FOIM01000039.1"/>
</dbReference>
<dbReference type="PANTHER" id="PTHR18964:SF110">
    <property type="entry name" value="TRANSCRIPTIONAL REGULATOR, XYLR-RELATED"/>
    <property type="match status" value="1"/>
</dbReference>
<dbReference type="GO" id="GO:0016301">
    <property type="term" value="F:kinase activity"/>
    <property type="evidence" value="ECO:0007669"/>
    <property type="project" value="UniProtKB-KW"/>
</dbReference>
<name>A0A1I0JYP4_9FIRM</name>
<reference evidence="5" key="1">
    <citation type="submission" date="2016-10" db="EMBL/GenBank/DDBJ databases">
        <authorList>
            <person name="Varghese N."/>
            <person name="Submissions S."/>
        </authorList>
    </citation>
    <scope>NUCLEOTIDE SEQUENCE [LARGE SCALE GENOMIC DNA]</scope>
    <source>
        <strain evidence="5">NLAE-zl-G277</strain>
    </source>
</reference>
<keyword evidence="3" id="KW-0859">Xylose metabolism</keyword>
<evidence type="ECO:0000313" key="5">
    <source>
        <dbReference type="Proteomes" id="UP000198508"/>
    </source>
</evidence>
<evidence type="ECO:0000256" key="3">
    <source>
        <dbReference type="ARBA" id="ARBA00022629"/>
    </source>
</evidence>
<organism evidence="4 5">
    <name type="scientific">Enterocloster lavalensis</name>
    <dbReference type="NCBI Taxonomy" id="460384"/>
    <lineage>
        <taxon>Bacteria</taxon>
        <taxon>Bacillati</taxon>
        <taxon>Bacillota</taxon>
        <taxon>Clostridia</taxon>
        <taxon>Lachnospirales</taxon>
        <taxon>Lachnospiraceae</taxon>
        <taxon>Enterocloster</taxon>
    </lineage>
</organism>
<dbReference type="InterPro" id="IPR000600">
    <property type="entry name" value="ROK"/>
</dbReference>
<gene>
    <name evidence="4" type="ORF">SAMN05216313_13916</name>
</gene>
<keyword evidence="5" id="KW-1185">Reference proteome</keyword>
<dbReference type="GO" id="GO:0042732">
    <property type="term" value="P:D-xylose metabolic process"/>
    <property type="evidence" value="ECO:0007669"/>
    <property type="project" value="UniProtKB-KW"/>
</dbReference>
<dbReference type="InterPro" id="IPR043129">
    <property type="entry name" value="ATPase_NBD"/>
</dbReference>
<keyword evidence="4" id="KW-0808">Transferase</keyword>
<sequence length="375" mass="40939">MAKASITNMEVKKNNRNRIYRYICNCQTVSNPDISYALKISLPTVTQNTRELIEMGLVREIGELQSTGGRRAKALAAAADYRLAVGIDITQNHIGLLLADLAGTILKYDRAYFPFRKTRDYFEEVSGKLEEFLTNAAAGRERILGIGISFPGIVNLQKQEITNSHALGISALSFADVSGCFAYPCFFLNDANAGAYAEGVHSEKTGSFFYLSLSNTVGGAIFHEGQLMQGREFRCGEAGHMTVVPDGRACYCGKSGCLDAYCSAKCLSEPAGGRLEDFFAGLERGETEFVGAWEEYVKYLSIAVNNLHMVLDCDIVLGGYVGSYLEAHMGQIRKKVAERNTFSEDGSFVRACNYKVGAAALGAALQVIETFIEQI</sequence>